<reference evidence="1 2" key="1">
    <citation type="journal article" date="2006" name="Nature">
        <title>Global trends of whole-genome duplications revealed by the ciliate Paramecium tetraurelia.</title>
        <authorList>
            <consortium name="Genoscope"/>
            <person name="Aury J.-M."/>
            <person name="Jaillon O."/>
            <person name="Duret L."/>
            <person name="Noel B."/>
            <person name="Jubin C."/>
            <person name="Porcel B.M."/>
            <person name="Segurens B."/>
            <person name="Daubin V."/>
            <person name="Anthouard V."/>
            <person name="Aiach N."/>
            <person name="Arnaiz O."/>
            <person name="Billaut A."/>
            <person name="Beisson J."/>
            <person name="Blanc I."/>
            <person name="Bouhouche K."/>
            <person name="Camara F."/>
            <person name="Duharcourt S."/>
            <person name="Guigo R."/>
            <person name="Gogendeau D."/>
            <person name="Katinka M."/>
            <person name="Keller A.-M."/>
            <person name="Kissmehl R."/>
            <person name="Klotz C."/>
            <person name="Koll F."/>
            <person name="Le Moue A."/>
            <person name="Lepere C."/>
            <person name="Malinsky S."/>
            <person name="Nowacki M."/>
            <person name="Nowak J.K."/>
            <person name="Plattner H."/>
            <person name="Poulain J."/>
            <person name="Ruiz F."/>
            <person name="Serrano V."/>
            <person name="Zagulski M."/>
            <person name="Dessen P."/>
            <person name="Betermier M."/>
            <person name="Weissenbach J."/>
            <person name="Scarpelli C."/>
            <person name="Schachter V."/>
            <person name="Sperling L."/>
            <person name="Meyer E."/>
            <person name="Cohen J."/>
            <person name="Wincker P."/>
        </authorList>
    </citation>
    <scope>NUCLEOTIDE SEQUENCE [LARGE SCALE GENOMIC DNA]</scope>
    <source>
        <strain evidence="1 2">Stock d4-2</strain>
    </source>
</reference>
<accession>A0D456</accession>
<keyword evidence="2" id="KW-1185">Reference proteome</keyword>
<organism evidence="1 2">
    <name type="scientific">Paramecium tetraurelia</name>
    <dbReference type="NCBI Taxonomy" id="5888"/>
    <lineage>
        <taxon>Eukaryota</taxon>
        <taxon>Sar</taxon>
        <taxon>Alveolata</taxon>
        <taxon>Ciliophora</taxon>
        <taxon>Intramacronucleata</taxon>
        <taxon>Oligohymenophorea</taxon>
        <taxon>Peniculida</taxon>
        <taxon>Parameciidae</taxon>
        <taxon>Paramecium</taxon>
    </lineage>
</organism>
<dbReference type="InParanoid" id="A0D456"/>
<name>A0D456_PARTE</name>
<proteinExistence type="predicted"/>
<dbReference type="RefSeq" id="XP_001445220.1">
    <property type="nucleotide sequence ID" value="XM_001445183.1"/>
</dbReference>
<dbReference type="HOGENOM" id="CLU_2473791_0_0_1"/>
<evidence type="ECO:0000313" key="1">
    <source>
        <dbReference type="EMBL" id="CAK77823.1"/>
    </source>
</evidence>
<evidence type="ECO:0000313" key="2">
    <source>
        <dbReference type="Proteomes" id="UP000000600"/>
    </source>
</evidence>
<dbReference type="KEGG" id="ptm:GSPATT00013289001"/>
<gene>
    <name evidence="1" type="ORF">GSPATT00013289001</name>
</gene>
<dbReference type="GeneID" id="5031005"/>
<sequence length="88" mass="10547">MLIFNIINVIKKDEIENINKILQITQCIHYTKTRHLKTFELNFSLFFSKLHVVSYFNKRYNLLNKISLSKDFSHYGNSSKILQQSVMY</sequence>
<dbReference type="AlphaFoldDB" id="A0D456"/>
<dbReference type="Proteomes" id="UP000000600">
    <property type="component" value="Unassembled WGS sequence"/>
</dbReference>
<protein>
    <submittedName>
        <fullName evidence="1">Uncharacterized protein</fullName>
    </submittedName>
</protein>
<dbReference type="EMBL" id="CT868285">
    <property type="protein sequence ID" value="CAK77823.1"/>
    <property type="molecule type" value="Genomic_DNA"/>
</dbReference>